<dbReference type="InterPro" id="IPR038330">
    <property type="entry name" value="TspO/MBR-related_sf"/>
</dbReference>
<proteinExistence type="inferred from homology"/>
<dbReference type="PANTHER" id="PTHR10057">
    <property type="entry name" value="PERIPHERAL-TYPE BENZODIAZEPINE RECEPTOR"/>
    <property type="match status" value="1"/>
</dbReference>
<comment type="caution">
    <text evidence="7">The sequence shown here is derived from an EMBL/GenBank/DDBJ whole genome shotgun (WGS) entry which is preliminary data.</text>
</comment>
<evidence type="ECO:0000256" key="6">
    <source>
        <dbReference type="SAM" id="Phobius"/>
    </source>
</evidence>
<gene>
    <name evidence="7" type="ORF">UU50_C0022G0004</name>
</gene>
<accession>A0A0G0YC68</accession>
<feature type="transmembrane region" description="Helical" evidence="6">
    <location>
        <begin position="7"/>
        <end position="31"/>
    </location>
</feature>
<dbReference type="PANTHER" id="PTHR10057:SF0">
    <property type="entry name" value="TRANSLOCATOR PROTEIN"/>
    <property type="match status" value="1"/>
</dbReference>
<keyword evidence="3 6" id="KW-0812">Transmembrane</keyword>
<dbReference type="GO" id="GO:0016020">
    <property type="term" value="C:membrane"/>
    <property type="evidence" value="ECO:0007669"/>
    <property type="project" value="UniProtKB-SubCell"/>
</dbReference>
<dbReference type="PIRSF" id="PIRSF005859">
    <property type="entry name" value="PBR"/>
    <property type="match status" value="1"/>
</dbReference>
<feature type="transmembrane region" description="Helical" evidence="6">
    <location>
        <begin position="84"/>
        <end position="102"/>
    </location>
</feature>
<dbReference type="FunFam" id="1.20.1260.100:FF:000001">
    <property type="entry name" value="translocator protein 2"/>
    <property type="match status" value="1"/>
</dbReference>
<evidence type="ECO:0000256" key="1">
    <source>
        <dbReference type="ARBA" id="ARBA00004141"/>
    </source>
</evidence>
<feature type="transmembrane region" description="Helical" evidence="6">
    <location>
        <begin position="139"/>
        <end position="160"/>
    </location>
</feature>
<organism evidence="7 8">
    <name type="scientific">Candidatus Uhrbacteria bacterium GW2011_GWC1_41_20</name>
    <dbReference type="NCBI Taxonomy" id="1618983"/>
    <lineage>
        <taxon>Bacteria</taxon>
        <taxon>Candidatus Uhriibacteriota</taxon>
    </lineage>
</organism>
<evidence type="ECO:0000256" key="4">
    <source>
        <dbReference type="ARBA" id="ARBA00022989"/>
    </source>
</evidence>
<reference evidence="7 8" key="1">
    <citation type="journal article" date="2015" name="Nature">
        <title>rRNA introns, odd ribosomes, and small enigmatic genomes across a large radiation of phyla.</title>
        <authorList>
            <person name="Brown C.T."/>
            <person name="Hug L.A."/>
            <person name="Thomas B.C."/>
            <person name="Sharon I."/>
            <person name="Castelle C.J."/>
            <person name="Singh A."/>
            <person name="Wilkins M.J."/>
            <person name="Williams K.H."/>
            <person name="Banfield J.F."/>
        </authorList>
    </citation>
    <scope>NUCLEOTIDE SEQUENCE [LARGE SCALE GENOMIC DNA]</scope>
</reference>
<keyword evidence="5 6" id="KW-0472">Membrane</keyword>
<feature type="transmembrane region" description="Helical" evidence="6">
    <location>
        <begin position="108"/>
        <end position="127"/>
    </location>
</feature>
<feature type="transmembrane region" description="Helical" evidence="6">
    <location>
        <begin position="51"/>
        <end position="72"/>
    </location>
</feature>
<sequence length="161" mass="18693">MKAKQIVQIIGSIILCQLAGLLGSLFTVGAIDSWYQALDKPFFNPPSWVFGPVWLILYTFMGIALYLLWARTQKLRKRHESKNLVFLFLIHLVFNAIWSPIFFGMHQIGFAFVIILAMVGSLIYIMYKVWDIDRRIAYILMPYLAWISFASILNLSIWILN</sequence>
<dbReference type="Pfam" id="PF03073">
    <property type="entry name" value="TspO_MBR"/>
    <property type="match status" value="1"/>
</dbReference>
<evidence type="ECO:0000256" key="5">
    <source>
        <dbReference type="ARBA" id="ARBA00023136"/>
    </source>
</evidence>
<dbReference type="AlphaFoldDB" id="A0A0G0YC68"/>
<evidence type="ECO:0000313" key="7">
    <source>
        <dbReference type="EMBL" id="KKR97927.1"/>
    </source>
</evidence>
<dbReference type="GO" id="GO:0033013">
    <property type="term" value="P:tetrapyrrole metabolic process"/>
    <property type="evidence" value="ECO:0007669"/>
    <property type="project" value="UniProtKB-ARBA"/>
</dbReference>
<comment type="similarity">
    <text evidence="2">Belongs to the TspO/BZRP family.</text>
</comment>
<dbReference type="InterPro" id="IPR004307">
    <property type="entry name" value="TspO_MBR"/>
</dbReference>
<dbReference type="EMBL" id="LCAW01000022">
    <property type="protein sequence ID" value="KKR97927.1"/>
    <property type="molecule type" value="Genomic_DNA"/>
</dbReference>
<evidence type="ECO:0000256" key="2">
    <source>
        <dbReference type="ARBA" id="ARBA00007524"/>
    </source>
</evidence>
<evidence type="ECO:0000313" key="8">
    <source>
        <dbReference type="Proteomes" id="UP000033930"/>
    </source>
</evidence>
<evidence type="ECO:0000256" key="3">
    <source>
        <dbReference type="ARBA" id="ARBA00022692"/>
    </source>
</evidence>
<dbReference type="CDD" id="cd15904">
    <property type="entry name" value="TSPO_MBR"/>
    <property type="match status" value="1"/>
</dbReference>
<dbReference type="Proteomes" id="UP000033930">
    <property type="component" value="Unassembled WGS sequence"/>
</dbReference>
<keyword evidence="4 6" id="KW-1133">Transmembrane helix</keyword>
<name>A0A0G0YC68_9BACT</name>
<comment type="subcellular location">
    <subcellularLocation>
        <location evidence="1">Membrane</location>
        <topology evidence="1">Multi-pass membrane protein</topology>
    </subcellularLocation>
</comment>
<protein>
    <submittedName>
        <fullName evidence="7">Integral membrane protein</fullName>
    </submittedName>
</protein>
<dbReference type="Gene3D" id="1.20.1260.100">
    <property type="entry name" value="TspO/MBR protein"/>
    <property type="match status" value="1"/>
</dbReference>